<sequence>MASQAVDLSENRSTEIIVVAWVFTGIAIATVALKLFSRAQIVKVIDWDDFFIFFVCGAFSFPNVSIAIPANRLLDPNVRRSRCLYLLVTLQALFAIVPVLIAFLMCNPSEKLWNSSVPSTFFNVVPLVLWGLVEQNLVTVAACIPTLRLLFHKVFKSTRSRSTENNSHSVFKLTSKAALSSKHTGSVLELPLDERQGHHDDDSNNSQKGIWRARNFAVAAESDEDIKVGKLQCKTSTMIPNSLRD</sequence>
<evidence type="ECO:0000256" key="1">
    <source>
        <dbReference type="SAM" id="Phobius"/>
    </source>
</evidence>
<dbReference type="InterPro" id="IPR052337">
    <property type="entry name" value="SAT4-like"/>
</dbReference>
<protein>
    <submittedName>
        <fullName evidence="2">Uncharacterized protein</fullName>
    </submittedName>
</protein>
<dbReference type="OrthoDB" id="5429740at2759"/>
<proteinExistence type="predicted"/>
<name>A0A8H4RT11_9HELO</name>
<dbReference type="EMBL" id="JAAMPI010000182">
    <property type="protein sequence ID" value="KAF4634480.1"/>
    <property type="molecule type" value="Genomic_DNA"/>
</dbReference>
<feature type="transmembrane region" description="Helical" evidence="1">
    <location>
        <begin position="83"/>
        <end position="104"/>
    </location>
</feature>
<dbReference type="Proteomes" id="UP000566819">
    <property type="component" value="Unassembled WGS sequence"/>
</dbReference>
<feature type="transmembrane region" description="Helical" evidence="1">
    <location>
        <begin position="16"/>
        <end position="36"/>
    </location>
</feature>
<evidence type="ECO:0000313" key="3">
    <source>
        <dbReference type="Proteomes" id="UP000566819"/>
    </source>
</evidence>
<keyword evidence="1" id="KW-0472">Membrane</keyword>
<dbReference type="PANTHER" id="PTHR33048:SF47">
    <property type="entry name" value="INTEGRAL MEMBRANE PROTEIN-RELATED"/>
    <property type="match status" value="1"/>
</dbReference>
<comment type="caution">
    <text evidence="2">The sequence shown here is derived from an EMBL/GenBank/DDBJ whole genome shotgun (WGS) entry which is preliminary data.</text>
</comment>
<feature type="transmembrane region" description="Helical" evidence="1">
    <location>
        <begin position="51"/>
        <end position="71"/>
    </location>
</feature>
<keyword evidence="3" id="KW-1185">Reference proteome</keyword>
<gene>
    <name evidence="2" type="ORF">G7Y89_g3626</name>
</gene>
<evidence type="ECO:0000313" key="2">
    <source>
        <dbReference type="EMBL" id="KAF4634480.1"/>
    </source>
</evidence>
<accession>A0A8H4RT11</accession>
<feature type="transmembrane region" description="Helical" evidence="1">
    <location>
        <begin position="124"/>
        <end position="151"/>
    </location>
</feature>
<dbReference type="PANTHER" id="PTHR33048">
    <property type="entry name" value="PTH11-LIKE INTEGRAL MEMBRANE PROTEIN (AFU_ORTHOLOGUE AFUA_5G11245)"/>
    <property type="match status" value="1"/>
</dbReference>
<dbReference type="AlphaFoldDB" id="A0A8H4RT11"/>
<reference evidence="2 3" key="1">
    <citation type="submission" date="2020-03" db="EMBL/GenBank/DDBJ databases">
        <title>Draft Genome Sequence of Cudoniella acicularis.</title>
        <authorList>
            <person name="Buettner E."/>
            <person name="Kellner H."/>
        </authorList>
    </citation>
    <scope>NUCLEOTIDE SEQUENCE [LARGE SCALE GENOMIC DNA]</scope>
    <source>
        <strain evidence="2 3">DSM 108380</strain>
    </source>
</reference>
<keyword evidence="1" id="KW-1133">Transmembrane helix</keyword>
<keyword evidence="1" id="KW-0812">Transmembrane</keyword>
<organism evidence="2 3">
    <name type="scientific">Cudoniella acicularis</name>
    <dbReference type="NCBI Taxonomy" id="354080"/>
    <lineage>
        <taxon>Eukaryota</taxon>
        <taxon>Fungi</taxon>
        <taxon>Dikarya</taxon>
        <taxon>Ascomycota</taxon>
        <taxon>Pezizomycotina</taxon>
        <taxon>Leotiomycetes</taxon>
        <taxon>Helotiales</taxon>
        <taxon>Tricladiaceae</taxon>
        <taxon>Cudoniella</taxon>
    </lineage>
</organism>